<dbReference type="Proteomes" id="UP000323567">
    <property type="component" value="Unassembled WGS sequence"/>
</dbReference>
<feature type="domain" description="Phage head morphogenesis" evidence="1">
    <location>
        <begin position="49"/>
        <end position="200"/>
    </location>
</feature>
<evidence type="ECO:0000313" key="2">
    <source>
        <dbReference type="EMBL" id="KAA2370236.1"/>
    </source>
</evidence>
<dbReference type="NCBIfam" id="TIGR01641">
    <property type="entry name" value="phageSPP1_gp7"/>
    <property type="match status" value="1"/>
</dbReference>
<dbReference type="InterPro" id="IPR006528">
    <property type="entry name" value="Phage_head_morphogenesis_dom"/>
</dbReference>
<gene>
    <name evidence="2" type="ORF">F2Y13_07860</name>
</gene>
<comment type="caution">
    <text evidence="2">The sequence shown here is derived from an EMBL/GenBank/DDBJ whole genome shotgun (WGS) entry which is preliminary data.</text>
</comment>
<accession>A0A5B3GA72</accession>
<name>A0A5B3GA72_9BACT</name>
<dbReference type="RefSeq" id="WP_149887306.1">
    <property type="nucleotide sequence ID" value="NZ_DAITRP010000004.1"/>
</dbReference>
<dbReference type="AlphaFoldDB" id="A0A5B3GA72"/>
<dbReference type="Pfam" id="PF04233">
    <property type="entry name" value="Phage_Mu_F"/>
    <property type="match status" value="1"/>
</dbReference>
<sequence>MTLAAEGGKDKKPVVRLSTFRNAAKHLQKAGDFRPDMLEDQPIRTLIDEITDALMEGVNIGLKDAEIPTEMADRLGRDVFVFSGCKTYHELREASQLLRDDRGRIKPFGKFFEEVRQIHPEYNERYLEAEHQFAVHSAQAAAQWAEIERDGNDYDLQYRTANDGKVRPAHAKLEGLTRPQDDPCWSEIMPPNGWKCRCRVVQVRKGKYDYTDRNEVSQLVREATTDLDSQGRNRAEMFRFNPGMDRVIFPKHHPYYNLSIQAKTVITDMADKREVKNGFAAKTIAEAEEAFRTQLGVKCRLDGFKKSDMAQVQEIFACVSHHFTDFPELRDKIKFVGSVKGRVAALEDVKYTELCKLNPGMQDDVLRKYAKNWAKRMAGCSSSTYAYSSKNFTEYALNGLAFNSTWAGTKVKKQLEYDVQHKFHPVGCDTVKAVFDHELGHKIDEMLSLYTDPDFLAIYNPAKAQGERFIADNLSAYAYCTSFFRKSNYTPQKEFIAEAWSEYRNNEKPRPLAVAVGELINRKYDAKKQN</sequence>
<evidence type="ECO:0000259" key="1">
    <source>
        <dbReference type="Pfam" id="PF04233"/>
    </source>
</evidence>
<dbReference type="EMBL" id="VVXK01000009">
    <property type="protein sequence ID" value="KAA2370236.1"/>
    <property type="molecule type" value="Genomic_DNA"/>
</dbReference>
<reference evidence="2 3" key="1">
    <citation type="journal article" date="2019" name="Nat. Med.">
        <title>A library of human gut bacterial isolates paired with longitudinal multiomics data enables mechanistic microbiome research.</title>
        <authorList>
            <person name="Poyet M."/>
            <person name="Groussin M."/>
            <person name="Gibbons S.M."/>
            <person name="Avila-Pacheco J."/>
            <person name="Jiang X."/>
            <person name="Kearney S.M."/>
            <person name="Perrotta A.R."/>
            <person name="Berdy B."/>
            <person name="Zhao S."/>
            <person name="Lieberman T.D."/>
            <person name="Swanson P.K."/>
            <person name="Smith M."/>
            <person name="Roesemann S."/>
            <person name="Alexander J.E."/>
            <person name="Rich S.A."/>
            <person name="Livny J."/>
            <person name="Vlamakis H."/>
            <person name="Clish C."/>
            <person name="Bullock K."/>
            <person name="Deik A."/>
            <person name="Scott J."/>
            <person name="Pierce K.A."/>
            <person name="Xavier R.J."/>
            <person name="Alm E.J."/>
        </authorList>
    </citation>
    <scope>NUCLEOTIDE SEQUENCE [LARGE SCALE GENOMIC DNA]</scope>
    <source>
        <strain evidence="2 3">BIOML-A2</strain>
    </source>
</reference>
<dbReference type="SUPFAM" id="SSF55486">
    <property type="entry name" value="Metalloproteases ('zincins'), catalytic domain"/>
    <property type="match status" value="1"/>
</dbReference>
<proteinExistence type="predicted"/>
<organism evidence="2 3">
    <name type="scientific">Alistipes shahii</name>
    <dbReference type="NCBI Taxonomy" id="328814"/>
    <lineage>
        <taxon>Bacteria</taxon>
        <taxon>Pseudomonadati</taxon>
        <taxon>Bacteroidota</taxon>
        <taxon>Bacteroidia</taxon>
        <taxon>Bacteroidales</taxon>
        <taxon>Rikenellaceae</taxon>
        <taxon>Alistipes</taxon>
    </lineage>
</organism>
<evidence type="ECO:0000313" key="3">
    <source>
        <dbReference type="Proteomes" id="UP000323567"/>
    </source>
</evidence>
<protein>
    <recommendedName>
        <fullName evidence="1">Phage head morphogenesis domain-containing protein</fullName>
    </recommendedName>
</protein>